<accession>A0A2A2TE44</accession>
<dbReference type="OrthoDB" id="426566at2"/>
<sequence>MTTVIARPSSLLSSIRVEKLEHFNLFKFNDELQARMEELLERKKADLLTPEQIIELEEIGELDRIFTHINAMLIAQK</sequence>
<dbReference type="EMBL" id="NTFS01000293">
    <property type="protein sequence ID" value="PAX52024.1"/>
    <property type="molecule type" value="Genomic_DNA"/>
</dbReference>
<gene>
    <name evidence="1" type="ORF">CK510_21545</name>
</gene>
<dbReference type="RefSeq" id="WP_095723646.1">
    <property type="nucleotide sequence ID" value="NZ_NTFS01000293.1"/>
</dbReference>
<evidence type="ECO:0000313" key="1">
    <source>
        <dbReference type="EMBL" id="PAX52024.1"/>
    </source>
</evidence>
<dbReference type="Proteomes" id="UP000218238">
    <property type="component" value="Unassembled WGS sequence"/>
</dbReference>
<reference evidence="1 2" key="1">
    <citation type="submission" date="2017-08" db="EMBL/GenBank/DDBJ databases">
        <title>Draft genome sequence of filamentous cyanobacterium Calothrix elsteri CCALA 953.</title>
        <authorList>
            <person name="Gagunashvili A.N."/>
            <person name="Elster J."/>
            <person name="Andresson O.S."/>
        </authorList>
    </citation>
    <scope>NUCLEOTIDE SEQUENCE [LARGE SCALE GENOMIC DNA]</scope>
    <source>
        <strain evidence="1 2">CCALA 953</strain>
    </source>
</reference>
<protein>
    <submittedName>
        <fullName evidence="1">Uncharacterized protein</fullName>
    </submittedName>
</protein>
<organism evidence="1 2">
    <name type="scientific">Brunnivagina elsteri CCALA 953</name>
    <dbReference type="NCBI Taxonomy" id="987040"/>
    <lineage>
        <taxon>Bacteria</taxon>
        <taxon>Bacillati</taxon>
        <taxon>Cyanobacteriota</taxon>
        <taxon>Cyanophyceae</taxon>
        <taxon>Nostocales</taxon>
        <taxon>Calotrichaceae</taxon>
        <taxon>Brunnivagina</taxon>
    </lineage>
</organism>
<evidence type="ECO:0000313" key="2">
    <source>
        <dbReference type="Proteomes" id="UP000218238"/>
    </source>
</evidence>
<comment type="caution">
    <text evidence="1">The sequence shown here is derived from an EMBL/GenBank/DDBJ whole genome shotgun (WGS) entry which is preliminary data.</text>
</comment>
<dbReference type="AlphaFoldDB" id="A0A2A2TE44"/>
<keyword evidence="2" id="KW-1185">Reference proteome</keyword>
<proteinExistence type="predicted"/>
<name>A0A2A2TE44_9CYAN</name>